<sequence length="125" mass="15116">MKSIINFYDQLFTYFYNLKKNSDDTPEYFPIIIITVGQTGNLLLLAILLFHILRIDFAFLPNFFLFLGVVVLVFNWYVYKFKERMEIILQRGLRITFGFKIFSYFYILISFVSPLFLIHFLKEFF</sequence>
<evidence type="ECO:0000313" key="2">
    <source>
        <dbReference type="EMBL" id="EID73870.1"/>
    </source>
</evidence>
<organism evidence="2 3">
    <name type="scientific">Imtechella halotolerans K1</name>
    <dbReference type="NCBI Taxonomy" id="946077"/>
    <lineage>
        <taxon>Bacteria</taxon>
        <taxon>Pseudomonadati</taxon>
        <taxon>Bacteroidota</taxon>
        <taxon>Flavobacteriia</taxon>
        <taxon>Flavobacteriales</taxon>
        <taxon>Flavobacteriaceae</taxon>
        <taxon>Imtechella</taxon>
    </lineage>
</organism>
<dbReference type="Proteomes" id="UP000005938">
    <property type="component" value="Unassembled WGS sequence"/>
</dbReference>
<evidence type="ECO:0000313" key="3">
    <source>
        <dbReference type="Proteomes" id="UP000005938"/>
    </source>
</evidence>
<dbReference type="EMBL" id="AJJU01000017">
    <property type="protein sequence ID" value="EID73870.1"/>
    <property type="molecule type" value="Genomic_DNA"/>
</dbReference>
<accession>I0WBV4</accession>
<evidence type="ECO:0000256" key="1">
    <source>
        <dbReference type="SAM" id="Phobius"/>
    </source>
</evidence>
<reference evidence="2 3" key="1">
    <citation type="journal article" date="2012" name="J. Bacteriol.">
        <title>Genome Sequence of the Halotolerant Bacterium Imtechella halotolerans K1T.</title>
        <authorList>
            <person name="Kumar S."/>
            <person name="Vikram S."/>
            <person name="Subramanian S."/>
            <person name="Raghava G.P."/>
            <person name="Pinnaka A.K."/>
        </authorList>
    </citation>
    <scope>NUCLEOTIDE SEQUENCE [LARGE SCALE GENOMIC DNA]</scope>
    <source>
        <strain evidence="2 3">K1</strain>
    </source>
</reference>
<keyword evidence="1" id="KW-0472">Membrane</keyword>
<dbReference type="eggNOG" id="ENOG5033Z31">
    <property type="taxonomic scope" value="Bacteria"/>
</dbReference>
<gene>
    <name evidence="2" type="ORF">W5A_09905</name>
</gene>
<name>I0WBV4_9FLAO</name>
<feature type="transmembrane region" description="Helical" evidence="1">
    <location>
        <begin position="59"/>
        <end position="78"/>
    </location>
</feature>
<keyword evidence="3" id="KW-1185">Reference proteome</keyword>
<proteinExistence type="predicted"/>
<keyword evidence="1" id="KW-1133">Transmembrane helix</keyword>
<dbReference type="AlphaFoldDB" id="I0WBV4"/>
<feature type="transmembrane region" description="Helical" evidence="1">
    <location>
        <begin position="28"/>
        <end position="53"/>
    </location>
</feature>
<comment type="caution">
    <text evidence="2">The sequence shown here is derived from an EMBL/GenBank/DDBJ whole genome shotgun (WGS) entry which is preliminary data.</text>
</comment>
<keyword evidence="1" id="KW-0812">Transmembrane</keyword>
<protein>
    <submittedName>
        <fullName evidence="2">Uncharacterized protein</fullName>
    </submittedName>
</protein>
<feature type="transmembrane region" description="Helical" evidence="1">
    <location>
        <begin position="99"/>
        <end position="121"/>
    </location>
</feature>